<keyword evidence="2" id="KW-1185">Reference proteome</keyword>
<dbReference type="Gene3D" id="3.40.630.30">
    <property type="match status" value="1"/>
</dbReference>
<dbReference type="Proteomes" id="UP000004310">
    <property type="component" value="Unassembled WGS sequence"/>
</dbReference>
<accession>Q0G487</accession>
<name>Q0G487_9HYPH</name>
<dbReference type="InterPro" id="IPR016181">
    <property type="entry name" value="Acyl_CoA_acyltransferase"/>
</dbReference>
<dbReference type="eggNOG" id="ENOG50349CY">
    <property type="taxonomic scope" value="Bacteria"/>
</dbReference>
<reference evidence="1 2" key="1">
    <citation type="journal article" date="2010" name="J. Bacteriol.">
        <title>Genome sequence of Fulvimarina pelagi HTCC2506T, a Mn(II)-oxidizing alphaproteobacterium possessing an aerobic anoxygenic photosynthetic gene cluster and Xanthorhodopsin.</title>
        <authorList>
            <person name="Kang I."/>
            <person name="Oh H.M."/>
            <person name="Lim S.I."/>
            <person name="Ferriera S."/>
            <person name="Giovannoni S.J."/>
            <person name="Cho J.C."/>
        </authorList>
    </citation>
    <scope>NUCLEOTIDE SEQUENCE [LARGE SCALE GENOMIC DNA]</scope>
    <source>
        <strain evidence="1 2">HTCC2506</strain>
    </source>
</reference>
<dbReference type="HOGENOM" id="CLU_1413334_0_0_5"/>
<gene>
    <name evidence="1" type="ORF">FP2506_14214</name>
</gene>
<dbReference type="EMBL" id="AATP01000002">
    <property type="protein sequence ID" value="EAU41594.1"/>
    <property type="molecule type" value="Genomic_DNA"/>
</dbReference>
<evidence type="ECO:0000313" key="1">
    <source>
        <dbReference type="EMBL" id="EAU41594.1"/>
    </source>
</evidence>
<dbReference type="STRING" id="217511.GCA_001463845_02314"/>
<dbReference type="SUPFAM" id="SSF55729">
    <property type="entry name" value="Acyl-CoA N-acyltransferases (Nat)"/>
    <property type="match status" value="1"/>
</dbReference>
<protein>
    <recommendedName>
        <fullName evidence="3">N-acetyltransferase domain-containing protein</fullName>
    </recommendedName>
</protein>
<dbReference type="Pfam" id="PF13523">
    <property type="entry name" value="Acetyltransf_8"/>
    <property type="match status" value="1"/>
</dbReference>
<comment type="caution">
    <text evidence="1">The sequence shown here is derived from an EMBL/GenBank/DDBJ whole genome shotgun (WGS) entry which is preliminary data.</text>
</comment>
<proteinExistence type="predicted"/>
<evidence type="ECO:0008006" key="3">
    <source>
        <dbReference type="Google" id="ProtNLM"/>
    </source>
</evidence>
<organism evidence="1 2">
    <name type="scientific">Fulvimarina pelagi HTCC2506</name>
    <dbReference type="NCBI Taxonomy" id="314231"/>
    <lineage>
        <taxon>Bacteria</taxon>
        <taxon>Pseudomonadati</taxon>
        <taxon>Pseudomonadota</taxon>
        <taxon>Alphaproteobacteria</taxon>
        <taxon>Hyphomicrobiales</taxon>
        <taxon>Aurantimonadaceae</taxon>
        <taxon>Fulvimarina</taxon>
    </lineage>
</organism>
<evidence type="ECO:0000313" key="2">
    <source>
        <dbReference type="Proteomes" id="UP000004310"/>
    </source>
</evidence>
<dbReference type="AlphaFoldDB" id="Q0G487"/>
<sequence>MHEMLQIETARFVQRHLKPSDTKAIETLRSWLADPIRMAPLNLPARELDHDVVARYVAGFDGRDRHLVGILGKDDSMLLGYRLLEINRLHARATLHVLIGDPVMRRTGVLAETMIGFYDWLFGEAGVNKIVGDIVAGNEPALDRALKSGFVVEAHLKQELRDQNTGRFLDVVRVALLKDDWMNSRQNTLAGY</sequence>